<evidence type="ECO:0000259" key="1">
    <source>
        <dbReference type="Pfam" id="PF00534"/>
    </source>
</evidence>
<sequence length="390" mass="43851">MEKHALLIANSASMIDHFNKDNIRILQDMGYTISVAANFQEGNSSTVERIHAFASELAAQDIEIIDLPIPRKITELGKAFKSIRILKRYMRNHPCQIVHTQTPFGGVVGRLAAKKFRKDGTKVIYFVHGFHFFRGAGIKNYLLYYNVEKWLSHVTDCLITLNQEDYQAAKRRFHHPNVHYVPGVGVDTDTIASICVDKADVCRRFVLPSDKKIILTVAELIPRKNVETSIRAFAKSNRDDAILAICGKGILEPSLKELAQKQQVGDRVFFAGYHTDVLDLYHCADLFLFTSFQEGLSVAVMQAMAAGLPIIASDIRGNRDLLASEPHTRSKHYLLPTKDADAYAAKINKILNDPALAQALGEENQTNCRKYFDISLVHKLMTTIYTELTD</sequence>
<name>A0A7G9FNP2_9FIRM</name>
<gene>
    <name evidence="3" type="ORF">H9Q76_02415</name>
</gene>
<feature type="domain" description="Glycosyltransferase subfamily 4-like N-terminal" evidence="2">
    <location>
        <begin position="26"/>
        <end position="189"/>
    </location>
</feature>
<proteinExistence type="predicted"/>
<dbReference type="AlphaFoldDB" id="A0A7G9FNP2"/>
<dbReference type="PANTHER" id="PTHR45947">
    <property type="entry name" value="SULFOQUINOVOSYL TRANSFERASE SQD2"/>
    <property type="match status" value="1"/>
</dbReference>
<evidence type="ECO:0000259" key="2">
    <source>
        <dbReference type="Pfam" id="PF13439"/>
    </source>
</evidence>
<dbReference type="Proteomes" id="UP000515819">
    <property type="component" value="Chromosome"/>
</dbReference>
<dbReference type="KEGG" id="wcp:H9Q76_02415"/>
<protein>
    <submittedName>
        <fullName evidence="3">Glycosyltransferase</fullName>
    </submittedName>
</protein>
<evidence type="ECO:0000313" key="3">
    <source>
        <dbReference type="EMBL" id="QNM00174.1"/>
    </source>
</evidence>
<reference evidence="3 4" key="1">
    <citation type="submission" date="2020-08" db="EMBL/GenBank/DDBJ databases">
        <authorList>
            <person name="Liu C."/>
            <person name="Sun Q."/>
        </authorList>
    </citation>
    <scope>NUCLEOTIDE SEQUENCE [LARGE SCALE GENOMIC DNA]</scope>
    <source>
        <strain evidence="3 4">NSJ-4</strain>
    </source>
</reference>
<keyword evidence="3" id="KW-0808">Transferase</keyword>
<dbReference type="Pfam" id="PF13439">
    <property type="entry name" value="Glyco_transf_4"/>
    <property type="match status" value="1"/>
</dbReference>
<accession>A0A7G9FNP2</accession>
<dbReference type="Pfam" id="PF00534">
    <property type="entry name" value="Glycos_transf_1"/>
    <property type="match status" value="1"/>
</dbReference>
<dbReference type="InterPro" id="IPR050194">
    <property type="entry name" value="Glycosyltransferase_grp1"/>
</dbReference>
<dbReference type="SUPFAM" id="SSF53756">
    <property type="entry name" value="UDP-Glycosyltransferase/glycogen phosphorylase"/>
    <property type="match status" value="1"/>
</dbReference>
<dbReference type="PANTHER" id="PTHR45947:SF3">
    <property type="entry name" value="SULFOQUINOVOSYL TRANSFERASE SQD2"/>
    <property type="match status" value="1"/>
</dbReference>
<evidence type="ECO:0000313" key="4">
    <source>
        <dbReference type="Proteomes" id="UP000515819"/>
    </source>
</evidence>
<keyword evidence="4" id="KW-1185">Reference proteome</keyword>
<dbReference type="GO" id="GO:0016758">
    <property type="term" value="F:hexosyltransferase activity"/>
    <property type="evidence" value="ECO:0007669"/>
    <property type="project" value="TreeGrafter"/>
</dbReference>
<feature type="domain" description="Glycosyl transferase family 1" evidence="1">
    <location>
        <begin position="206"/>
        <end position="364"/>
    </location>
</feature>
<dbReference type="InterPro" id="IPR001296">
    <property type="entry name" value="Glyco_trans_1"/>
</dbReference>
<dbReference type="InterPro" id="IPR028098">
    <property type="entry name" value="Glyco_trans_4-like_N"/>
</dbReference>
<dbReference type="EMBL" id="CP060632">
    <property type="protein sequence ID" value="QNM00174.1"/>
    <property type="molecule type" value="Genomic_DNA"/>
</dbReference>
<dbReference type="Gene3D" id="3.40.50.2000">
    <property type="entry name" value="Glycogen Phosphorylase B"/>
    <property type="match status" value="2"/>
</dbReference>
<organism evidence="3 4">
    <name type="scientific">Wujia chipingensis</name>
    <dbReference type="NCBI Taxonomy" id="2763670"/>
    <lineage>
        <taxon>Bacteria</taxon>
        <taxon>Bacillati</taxon>
        <taxon>Bacillota</taxon>
        <taxon>Clostridia</taxon>
        <taxon>Lachnospirales</taxon>
        <taxon>Lachnospiraceae</taxon>
        <taxon>Wujia</taxon>
    </lineage>
</organism>
<dbReference type="RefSeq" id="WP_249321501.1">
    <property type="nucleotide sequence ID" value="NZ_CP060632.1"/>
</dbReference>